<evidence type="ECO:0008006" key="3">
    <source>
        <dbReference type="Google" id="ProtNLM"/>
    </source>
</evidence>
<protein>
    <recommendedName>
        <fullName evidence="3">ABC transporter substrate-binding protein</fullName>
    </recommendedName>
</protein>
<dbReference type="Gene3D" id="3.40.190.10">
    <property type="entry name" value="Periplasmic binding protein-like II"/>
    <property type="match status" value="2"/>
</dbReference>
<accession>A0ABY3X3I6</accession>
<name>A0ABY3X3I6_9GAMM</name>
<gene>
    <name evidence="1" type="ORF">MMG00_12570</name>
</gene>
<dbReference type="Pfam" id="PF16868">
    <property type="entry name" value="NMT1_3"/>
    <property type="match status" value="1"/>
</dbReference>
<dbReference type="SUPFAM" id="SSF53850">
    <property type="entry name" value="Periplasmic binding protein-like II"/>
    <property type="match status" value="1"/>
</dbReference>
<evidence type="ECO:0000313" key="1">
    <source>
        <dbReference type="EMBL" id="UNM96017.1"/>
    </source>
</evidence>
<organism evidence="1 2">
    <name type="scientific">Ignatzschineria rhizosphaerae</name>
    <dbReference type="NCBI Taxonomy" id="2923279"/>
    <lineage>
        <taxon>Bacteria</taxon>
        <taxon>Pseudomonadati</taxon>
        <taxon>Pseudomonadota</taxon>
        <taxon>Gammaproteobacteria</taxon>
        <taxon>Cardiobacteriales</taxon>
        <taxon>Ignatzschineriaceae</taxon>
        <taxon>Ignatzschineria</taxon>
    </lineage>
</organism>
<dbReference type="PANTHER" id="PTHR42941">
    <property type="entry name" value="SLL1037 PROTEIN"/>
    <property type="match status" value="1"/>
</dbReference>
<dbReference type="PANTHER" id="PTHR42941:SF1">
    <property type="entry name" value="SLL1037 PROTEIN"/>
    <property type="match status" value="1"/>
</dbReference>
<proteinExistence type="predicted"/>
<dbReference type="EMBL" id="CP093379">
    <property type="protein sequence ID" value="UNM96017.1"/>
    <property type="molecule type" value="Genomic_DNA"/>
</dbReference>
<keyword evidence="2" id="KW-1185">Reference proteome</keyword>
<dbReference type="InterPro" id="IPR011852">
    <property type="entry name" value="TRAP_TAXI"/>
</dbReference>
<dbReference type="Proteomes" id="UP000829542">
    <property type="component" value="Chromosome"/>
</dbReference>
<evidence type="ECO:0000313" key="2">
    <source>
        <dbReference type="Proteomes" id="UP000829542"/>
    </source>
</evidence>
<reference evidence="1 2" key="1">
    <citation type="submission" date="2022-03" db="EMBL/GenBank/DDBJ databases">
        <title>Ignatzschineria rhizosphaerae HR5S32.</title>
        <authorList>
            <person name="Sun J.Q."/>
            <person name="Feng J.Y."/>
        </authorList>
    </citation>
    <scope>NUCLEOTIDE SEQUENCE [LARGE SCALE GENOMIC DNA]</scope>
    <source>
        <strain evidence="1 2">HR5S32</strain>
    </source>
</reference>
<dbReference type="RefSeq" id="WP_242148882.1">
    <property type="nucleotide sequence ID" value="NZ_CP093379.1"/>
</dbReference>
<sequence length="316" mass="36921">MKKYLQLLCFTALFVMLLPVFANDKREIKILRQTPSALDRAISDHLCVSYEVIHPYHRCKEAYFEPGKLTRKERAEYDFIITSEQFFNEKLKRDFQLVLPLYHQAFTVVTRGIDEVSLFKPGMKYGVLQQKAQENVLSEVLKAMSVDERKLSVEHLESQDLVDRFCSFDLNVAFVIGAHPNKIVRQLNTLCDGEPISIVQELPKNFFQRHRYFYQTHVPKELYWRLPNDIETLSVRYLLAVNKSMDEADLDELMDSFINELEYNSSLPITEASILLNYNNLQTPLHEVGDELMEELQEEQASKQADLEEKQNEGML</sequence>